<sequence length="73" mass="8662">MTIKVELNYIQLNLNIYLVGLKALNLFNQAKSWQNILSFCLYKIMENRMKWRSHLAFNSPLNVLSFWQNKSPA</sequence>
<dbReference type="EMBL" id="CVRI01000041">
    <property type="protein sequence ID" value="CRK95203.1"/>
    <property type="molecule type" value="Genomic_DNA"/>
</dbReference>
<dbReference type="AlphaFoldDB" id="A0A1J1I4T6"/>
<reference evidence="1 2" key="1">
    <citation type="submission" date="2015-04" db="EMBL/GenBank/DDBJ databases">
        <authorList>
            <person name="Syromyatnikov M.Y."/>
            <person name="Popov V.N."/>
        </authorList>
    </citation>
    <scope>NUCLEOTIDE SEQUENCE [LARGE SCALE GENOMIC DNA]</scope>
</reference>
<gene>
    <name evidence="1" type="ORF">CLUMA_CG008879</name>
</gene>
<evidence type="ECO:0000313" key="1">
    <source>
        <dbReference type="EMBL" id="CRK95203.1"/>
    </source>
</evidence>
<accession>A0A1J1I4T6</accession>
<name>A0A1J1I4T6_9DIPT</name>
<organism evidence="1 2">
    <name type="scientific">Clunio marinus</name>
    <dbReference type="NCBI Taxonomy" id="568069"/>
    <lineage>
        <taxon>Eukaryota</taxon>
        <taxon>Metazoa</taxon>
        <taxon>Ecdysozoa</taxon>
        <taxon>Arthropoda</taxon>
        <taxon>Hexapoda</taxon>
        <taxon>Insecta</taxon>
        <taxon>Pterygota</taxon>
        <taxon>Neoptera</taxon>
        <taxon>Endopterygota</taxon>
        <taxon>Diptera</taxon>
        <taxon>Nematocera</taxon>
        <taxon>Chironomoidea</taxon>
        <taxon>Chironomidae</taxon>
        <taxon>Clunio</taxon>
    </lineage>
</organism>
<keyword evidence="2" id="KW-1185">Reference proteome</keyword>
<proteinExistence type="predicted"/>
<evidence type="ECO:0000313" key="2">
    <source>
        <dbReference type="Proteomes" id="UP000183832"/>
    </source>
</evidence>
<protein>
    <submittedName>
        <fullName evidence="1">CLUMA_CG008879, isoform A</fullName>
    </submittedName>
</protein>
<dbReference type="Proteomes" id="UP000183832">
    <property type="component" value="Unassembled WGS sequence"/>
</dbReference>